<evidence type="ECO:0000256" key="4">
    <source>
        <dbReference type="ARBA" id="ARBA00022475"/>
    </source>
</evidence>
<feature type="transmembrane region" description="Helical" evidence="12">
    <location>
        <begin position="155"/>
        <end position="174"/>
    </location>
</feature>
<organism evidence="14 15">
    <name type="scientific">Afipia massiliensis</name>
    <dbReference type="NCBI Taxonomy" id="211460"/>
    <lineage>
        <taxon>Bacteria</taxon>
        <taxon>Pseudomonadati</taxon>
        <taxon>Pseudomonadota</taxon>
        <taxon>Alphaproteobacteria</taxon>
        <taxon>Hyphomicrobiales</taxon>
        <taxon>Nitrobacteraceae</taxon>
        <taxon>Afipia</taxon>
    </lineage>
</organism>
<evidence type="ECO:0000259" key="13">
    <source>
        <dbReference type="PROSITE" id="PS50893"/>
    </source>
</evidence>
<dbReference type="GO" id="GO:0015807">
    <property type="term" value="P:L-amino acid transport"/>
    <property type="evidence" value="ECO:0007669"/>
    <property type="project" value="TreeGrafter"/>
</dbReference>
<dbReference type="PROSITE" id="PS50893">
    <property type="entry name" value="ABC_TRANSPORTER_2"/>
    <property type="match status" value="2"/>
</dbReference>
<dbReference type="InterPro" id="IPR032823">
    <property type="entry name" value="BCA_ABC_TP_C"/>
</dbReference>
<comment type="similarity">
    <text evidence="2">Belongs to the ABC transporter superfamily.</text>
</comment>
<dbReference type="Pfam" id="PF00005">
    <property type="entry name" value="ABC_tran"/>
    <property type="match status" value="2"/>
</dbReference>
<name>A0A840MX35_9BRAD</name>
<evidence type="ECO:0000313" key="15">
    <source>
        <dbReference type="Proteomes" id="UP000521227"/>
    </source>
</evidence>
<feature type="domain" description="ABC transporter" evidence="13">
    <location>
        <begin position="598"/>
        <end position="830"/>
    </location>
</feature>
<dbReference type="PROSITE" id="PS00211">
    <property type="entry name" value="ABC_TRANSPORTER_1"/>
    <property type="match status" value="1"/>
</dbReference>
<keyword evidence="10 12" id="KW-0472">Membrane</keyword>
<keyword evidence="8" id="KW-0029">Amino-acid transport</keyword>
<dbReference type="CDD" id="cd03224">
    <property type="entry name" value="ABC_TM1139_LivF_branched"/>
    <property type="match status" value="1"/>
</dbReference>
<dbReference type="InterPro" id="IPR001851">
    <property type="entry name" value="ABC_transp_permease"/>
</dbReference>
<evidence type="ECO:0000256" key="2">
    <source>
        <dbReference type="ARBA" id="ARBA00005417"/>
    </source>
</evidence>
<evidence type="ECO:0000256" key="11">
    <source>
        <dbReference type="ARBA" id="ARBA00024722"/>
    </source>
</evidence>
<keyword evidence="3" id="KW-0813">Transport</keyword>
<evidence type="ECO:0000256" key="7">
    <source>
        <dbReference type="ARBA" id="ARBA00022840"/>
    </source>
</evidence>
<feature type="transmembrane region" description="Helical" evidence="12">
    <location>
        <begin position="206"/>
        <end position="229"/>
    </location>
</feature>
<dbReference type="InterPro" id="IPR043428">
    <property type="entry name" value="LivM-like"/>
</dbReference>
<dbReference type="Gene3D" id="3.40.50.300">
    <property type="entry name" value="P-loop containing nucleotide triphosphate hydrolases"/>
    <property type="match status" value="2"/>
</dbReference>
<dbReference type="GO" id="GO:0016887">
    <property type="term" value="F:ATP hydrolysis activity"/>
    <property type="evidence" value="ECO:0007669"/>
    <property type="project" value="InterPro"/>
</dbReference>
<keyword evidence="6" id="KW-0547">Nucleotide-binding</keyword>
<dbReference type="InterPro" id="IPR017871">
    <property type="entry name" value="ABC_transporter-like_CS"/>
</dbReference>
<evidence type="ECO:0000256" key="12">
    <source>
        <dbReference type="SAM" id="Phobius"/>
    </source>
</evidence>
<feature type="transmembrane region" description="Helical" evidence="12">
    <location>
        <begin position="279"/>
        <end position="302"/>
    </location>
</feature>
<dbReference type="GO" id="GO:0015658">
    <property type="term" value="F:branched-chain amino acid transmembrane transporter activity"/>
    <property type="evidence" value="ECO:0007669"/>
    <property type="project" value="InterPro"/>
</dbReference>
<dbReference type="Pfam" id="PF12399">
    <property type="entry name" value="BCA_ABC_TP_C"/>
    <property type="match status" value="1"/>
</dbReference>
<accession>A0A840MX35</accession>
<dbReference type="GO" id="GO:0005886">
    <property type="term" value="C:plasma membrane"/>
    <property type="evidence" value="ECO:0007669"/>
    <property type="project" value="UniProtKB-SubCell"/>
</dbReference>
<feature type="transmembrane region" description="Helical" evidence="12">
    <location>
        <begin position="55"/>
        <end position="73"/>
    </location>
</feature>
<feature type="domain" description="ABC transporter" evidence="13">
    <location>
        <begin position="339"/>
        <end position="578"/>
    </location>
</feature>
<keyword evidence="4" id="KW-1003">Cell membrane</keyword>
<dbReference type="GO" id="GO:0005524">
    <property type="term" value="F:ATP binding"/>
    <property type="evidence" value="ECO:0007669"/>
    <property type="project" value="UniProtKB-KW"/>
</dbReference>
<comment type="function">
    <text evidence="11">Involved in beta-(1--&gt;2)glucan export. Transmembrane domains (TMD) form a pore in the inner membrane and the ATP-binding domain (NBD) is responsible for energy generation.</text>
</comment>
<comment type="subcellular location">
    <subcellularLocation>
        <location evidence="1">Cell membrane</location>
        <topology evidence="1">Multi-pass membrane protein</topology>
    </subcellularLocation>
</comment>
<dbReference type="SMART" id="SM00382">
    <property type="entry name" value="AAA"/>
    <property type="match status" value="2"/>
</dbReference>
<dbReference type="InterPro" id="IPR052156">
    <property type="entry name" value="BCAA_Transport_ATP-bd_LivF"/>
</dbReference>
<evidence type="ECO:0000256" key="9">
    <source>
        <dbReference type="ARBA" id="ARBA00022989"/>
    </source>
</evidence>
<evidence type="ECO:0000256" key="6">
    <source>
        <dbReference type="ARBA" id="ARBA00022741"/>
    </source>
</evidence>
<dbReference type="InterPro" id="IPR003593">
    <property type="entry name" value="AAA+_ATPase"/>
</dbReference>
<keyword evidence="9 12" id="KW-1133">Transmembrane helix</keyword>
<keyword evidence="7" id="KW-0067">ATP-binding</keyword>
<gene>
    <name evidence="14" type="ORF">HNQ36_000942</name>
</gene>
<dbReference type="AlphaFoldDB" id="A0A840MX35"/>
<feature type="transmembrane region" description="Helical" evidence="12">
    <location>
        <begin position="107"/>
        <end position="126"/>
    </location>
</feature>
<dbReference type="EMBL" id="JACHIJ010000001">
    <property type="protein sequence ID" value="MBB5050994.1"/>
    <property type="molecule type" value="Genomic_DNA"/>
</dbReference>
<feature type="transmembrane region" description="Helical" evidence="12">
    <location>
        <begin position="28"/>
        <end position="48"/>
    </location>
</feature>
<evidence type="ECO:0000313" key="14">
    <source>
        <dbReference type="EMBL" id="MBB5050994.1"/>
    </source>
</evidence>
<dbReference type="CDD" id="cd06581">
    <property type="entry name" value="TM_PBP1_LivM_like"/>
    <property type="match status" value="1"/>
</dbReference>
<dbReference type="Proteomes" id="UP000521227">
    <property type="component" value="Unassembled WGS sequence"/>
</dbReference>
<evidence type="ECO:0000256" key="5">
    <source>
        <dbReference type="ARBA" id="ARBA00022692"/>
    </source>
</evidence>
<dbReference type="PANTHER" id="PTHR43820:SF4">
    <property type="entry name" value="HIGH-AFFINITY BRANCHED-CHAIN AMINO ACID TRANSPORT ATP-BINDING PROTEIN LIVF"/>
    <property type="match status" value="1"/>
</dbReference>
<protein>
    <submittedName>
        <fullName evidence="14">ABC-type branched-subunit amino acid transport system ATPase component/ABC-type branched-subunit amino acid transport system permease subunit</fullName>
    </submittedName>
</protein>
<evidence type="ECO:0000256" key="8">
    <source>
        <dbReference type="ARBA" id="ARBA00022970"/>
    </source>
</evidence>
<feature type="transmembrane region" description="Helical" evidence="12">
    <location>
        <begin position="241"/>
        <end position="267"/>
    </location>
</feature>
<evidence type="ECO:0000256" key="3">
    <source>
        <dbReference type="ARBA" id="ARBA00022448"/>
    </source>
</evidence>
<dbReference type="InterPro" id="IPR027417">
    <property type="entry name" value="P-loop_NTPase"/>
</dbReference>
<proteinExistence type="inferred from homology"/>
<dbReference type="CDD" id="cd03219">
    <property type="entry name" value="ABC_Mj1267_LivG_branched"/>
    <property type="match status" value="1"/>
</dbReference>
<keyword evidence="5 12" id="KW-0812">Transmembrane</keyword>
<dbReference type="PANTHER" id="PTHR43820">
    <property type="entry name" value="HIGH-AFFINITY BRANCHED-CHAIN AMINO ACID TRANSPORT ATP-BINDING PROTEIN LIVF"/>
    <property type="match status" value="1"/>
</dbReference>
<sequence length="845" mass="88624">MSRTSLLAAGAVLAIALGYTAIADSYAVFLIATISLTAIACIGLNVLLGLAGQISLGHIGFMAIGAYTTVLLMEKAGWPYLAATAAGIVLVSIIGGLLAMPALRVRGPYLAMVTIAFGFIVEHGTVEWRDLTGGGNGLVLTAPPTIFGMPLSERGLAIASVVLVFAGIILFDRLKRSGWGYAMRAARDSEVATRSIGIDLVRVRTMAFVISAAAMALAGALFAPLQGYISPSSFPFLQSILLLFGVMIGGAGSALGPVIGALLIVLLPELLSDLAEYRLLAFGLLLFAVLRVAPNGIAGLIAQLTAKFIPTSKPQTATEGVVAEPDARLRVEGNSVPPLDVADLSISFGGVRAVQHVSFTAKPGDVTSVIGPNGAGKTSALNLLCGFYRPSSGTVKLGDRDLTGMPSHALARVGVARTFQTTQLFGSLTIIENALLAETAGKLGGIVSPLRNPDTEHFARALLRFAGVEGDLDRPAESLPHGEKRLVEIARALALRPKVLLLDEPAAGLSKGDKQRLTTLLRRIADLGIAVIIVEHDMPMIMSLSDHIVVLDGGKRIAIGEPAAIRNDPLVRKAYLGDAAASEQRHRAARQTGQETMLEIKKLDAFYGLSQALEGVDVVVANGEAIAVLGANGAGKTTLMRSIAGLEPPRAMGEIQLSGKRIDSLPAHARARIGVVLVPEGRQVFPELTVRQNLQLGAYARTGIDLDTEVEAMLTRFPRLNERIDHRAGLLSGGEQQMLAVARGLLTSPKVLMLDEPSLGLAPLVVEELFASFERLRVEGMTLIVVDQMAGQALALADRAYLLETGAIVKSGAAGIIAEDPSLEASYLGGEVQTKAEPQTTMAAS</sequence>
<dbReference type="InterPro" id="IPR003439">
    <property type="entry name" value="ABC_transporter-like_ATP-bd"/>
</dbReference>
<dbReference type="Pfam" id="PF02653">
    <property type="entry name" value="BPD_transp_2"/>
    <property type="match status" value="1"/>
</dbReference>
<evidence type="ECO:0000256" key="1">
    <source>
        <dbReference type="ARBA" id="ARBA00004651"/>
    </source>
</evidence>
<feature type="transmembrane region" description="Helical" evidence="12">
    <location>
        <begin position="79"/>
        <end position="100"/>
    </location>
</feature>
<evidence type="ECO:0000256" key="10">
    <source>
        <dbReference type="ARBA" id="ARBA00023136"/>
    </source>
</evidence>
<comment type="caution">
    <text evidence="14">The sequence shown here is derived from an EMBL/GenBank/DDBJ whole genome shotgun (WGS) entry which is preliminary data.</text>
</comment>
<reference evidence="14 15" key="1">
    <citation type="submission" date="2020-08" db="EMBL/GenBank/DDBJ databases">
        <title>Genomic Encyclopedia of Type Strains, Phase IV (KMG-IV): sequencing the most valuable type-strain genomes for metagenomic binning, comparative biology and taxonomic classification.</title>
        <authorList>
            <person name="Goeker M."/>
        </authorList>
    </citation>
    <scope>NUCLEOTIDE SEQUENCE [LARGE SCALE GENOMIC DNA]</scope>
    <source>
        <strain evidence="14 15">DSM 17498</strain>
    </source>
</reference>
<dbReference type="SUPFAM" id="SSF52540">
    <property type="entry name" value="P-loop containing nucleoside triphosphate hydrolases"/>
    <property type="match status" value="2"/>
</dbReference>